<evidence type="ECO:0000313" key="2">
    <source>
        <dbReference type="EMBL" id="ODN04288.1"/>
    </source>
</evidence>
<name>A0A1D2NG95_ORCCI</name>
<feature type="chain" id="PRO_5008905519" evidence="1">
    <location>
        <begin position="17"/>
        <end position="130"/>
    </location>
</feature>
<evidence type="ECO:0000313" key="3">
    <source>
        <dbReference type="Proteomes" id="UP000094527"/>
    </source>
</evidence>
<sequence length="130" mass="14322">MAIGFLSVVVPLVILAFHGQTKELSLISPRSLRNTIGASSDLKKAIVDFETDLIAAISPYTFSGTKYPWRIFTPELAKAQSRALEDSENSILGSGFNFGTKTKLLSSSINDVHFHLYQNRGLSLKQNHIL</sequence>
<feature type="signal peptide" evidence="1">
    <location>
        <begin position="1"/>
        <end position="16"/>
    </location>
</feature>
<dbReference type="AlphaFoldDB" id="A0A1D2NG95"/>
<organism evidence="2 3">
    <name type="scientific">Orchesella cincta</name>
    <name type="common">Springtail</name>
    <name type="synonym">Podura cincta</name>
    <dbReference type="NCBI Taxonomy" id="48709"/>
    <lineage>
        <taxon>Eukaryota</taxon>
        <taxon>Metazoa</taxon>
        <taxon>Ecdysozoa</taxon>
        <taxon>Arthropoda</taxon>
        <taxon>Hexapoda</taxon>
        <taxon>Collembola</taxon>
        <taxon>Entomobryomorpha</taxon>
        <taxon>Entomobryoidea</taxon>
        <taxon>Orchesellidae</taxon>
        <taxon>Orchesellinae</taxon>
        <taxon>Orchesella</taxon>
    </lineage>
</organism>
<reference evidence="2 3" key="1">
    <citation type="journal article" date="2016" name="Genome Biol. Evol.">
        <title>Gene Family Evolution Reflects Adaptation to Soil Environmental Stressors in the Genome of the Collembolan Orchesella cincta.</title>
        <authorList>
            <person name="Faddeeva-Vakhrusheva A."/>
            <person name="Derks M.F."/>
            <person name="Anvar S.Y."/>
            <person name="Agamennone V."/>
            <person name="Suring W."/>
            <person name="Smit S."/>
            <person name="van Straalen N.M."/>
            <person name="Roelofs D."/>
        </authorList>
    </citation>
    <scope>NUCLEOTIDE SEQUENCE [LARGE SCALE GENOMIC DNA]</scope>
    <source>
        <tissue evidence="2">Mixed pool</tissue>
    </source>
</reference>
<dbReference type="Proteomes" id="UP000094527">
    <property type="component" value="Unassembled WGS sequence"/>
</dbReference>
<gene>
    <name evidence="2" type="ORF">Ocin01_02364</name>
</gene>
<feature type="non-terminal residue" evidence="2">
    <location>
        <position position="130"/>
    </location>
</feature>
<proteinExistence type="predicted"/>
<protein>
    <submittedName>
        <fullName evidence="2">Uncharacterized protein</fullName>
    </submittedName>
</protein>
<keyword evidence="3" id="KW-1185">Reference proteome</keyword>
<accession>A0A1D2NG95</accession>
<evidence type="ECO:0000256" key="1">
    <source>
        <dbReference type="SAM" id="SignalP"/>
    </source>
</evidence>
<dbReference type="EMBL" id="LJIJ01000048">
    <property type="protein sequence ID" value="ODN04288.1"/>
    <property type="molecule type" value="Genomic_DNA"/>
</dbReference>
<keyword evidence="1" id="KW-0732">Signal</keyword>
<comment type="caution">
    <text evidence="2">The sequence shown here is derived from an EMBL/GenBank/DDBJ whole genome shotgun (WGS) entry which is preliminary data.</text>
</comment>